<keyword evidence="1" id="KW-0378">Hydrolase</keyword>
<organism evidence="1 2">
    <name type="scientific">Legionella sainthelensi</name>
    <dbReference type="NCBI Taxonomy" id="28087"/>
    <lineage>
        <taxon>Bacteria</taxon>
        <taxon>Pseudomonadati</taxon>
        <taxon>Pseudomonadota</taxon>
        <taxon>Gammaproteobacteria</taxon>
        <taxon>Legionellales</taxon>
        <taxon>Legionellaceae</taxon>
        <taxon>Legionella</taxon>
    </lineage>
</organism>
<proteinExistence type="predicted"/>
<accession>A0A0W0YC45</accession>
<sequence>MTLDLIRKKQIDSNDYELWLKKYGYTELDENLRQDILAICKFFYNEELVLQGLKKLAEQYLDFNKTEKSLCGNFLIIGEIKIILIIRARTIVPKNLQRLLISSSLNILPFYLVN</sequence>
<keyword evidence="1" id="KW-0067">ATP-binding</keyword>
<dbReference type="AlphaFoldDB" id="A0A0W0YC45"/>
<keyword evidence="1" id="KW-0547">Nucleotide-binding</keyword>
<keyword evidence="1" id="KW-0347">Helicase</keyword>
<evidence type="ECO:0000313" key="2">
    <source>
        <dbReference type="Proteomes" id="UP000054621"/>
    </source>
</evidence>
<dbReference type="PATRIC" id="fig|28087.4.peg.3538"/>
<protein>
    <submittedName>
        <fullName evidence="1">Helicase</fullName>
    </submittedName>
</protein>
<gene>
    <name evidence="1" type="ORF">Lsai_3298</name>
</gene>
<name>A0A0W0YC45_9GAMM</name>
<dbReference type="GO" id="GO:0004386">
    <property type="term" value="F:helicase activity"/>
    <property type="evidence" value="ECO:0007669"/>
    <property type="project" value="UniProtKB-KW"/>
</dbReference>
<reference evidence="1 2" key="1">
    <citation type="submission" date="2015-11" db="EMBL/GenBank/DDBJ databases">
        <title>Genomic analysis of 38 Legionella species identifies large and diverse effector repertoires.</title>
        <authorList>
            <person name="Burstein D."/>
            <person name="Amaro F."/>
            <person name="Zusman T."/>
            <person name="Lifshitz Z."/>
            <person name="Cohen O."/>
            <person name="Gilbert J.A."/>
            <person name="Pupko T."/>
            <person name="Shuman H.A."/>
            <person name="Segal G."/>
        </authorList>
    </citation>
    <scope>NUCLEOTIDE SEQUENCE [LARGE SCALE GENOMIC DNA]</scope>
    <source>
        <strain evidence="1 2">Mt.St.Helens-4</strain>
    </source>
</reference>
<dbReference type="EMBL" id="LNYV01000037">
    <property type="protein sequence ID" value="KTD54476.1"/>
    <property type="molecule type" value="Genomic_DNA"/>
</dbReference>
<evidence type="ECO:0000313" key="1">
    <source>
        <dbReference type="EMBL" id="KTD54476.1"/>
    </source>
</evidence>
<dbReference type="Proteomes" id="UP000054621">
    <property type="component" value="Unassembled WGS sequence"/>
</dbReference>
<comment type="caution">
    <text evidence="1">The sequence shown here is derived from an EMBL/GenBank/DDBJ whole genome shotgun (WGS) entry which is preliminary data.</text>
</comment>